<sequence>SEAGDGLNFPKKFWTKAAVELQKIQQVSPAKEAEHCTGKWGGGYLRTTYRTVKALSEQSGFHWDNIGGAGITVESEIVWAEYLKVKEPCVKIFRNKGWTHFSAMDDLMCGRFAKGANIFCSAPPSVPIPNRHSPPVSSITPSSSMFPPPVAITPQTPRSISTNMHSHDANVNLWLGGVPSPKSMPAPSTLSSTTSRGSFSSKQKECDAELDANADADAMSVVTCSKSTGITVHSRSSKTPCVAANAMTATALIGLNDMLGQIVFN</sequence>
<evidence type="ECO:0000256" key="1">
    <source>
        <dbReference type="SAM" id="MobiDB-lite"/>
    </source>
</evidence>
<feature type="compositionally biased region" description="Low complexity" evidence="1">
    <location>
        <begin position="188"/>
        <end position="201"/>
    </location>
</feature>
<dbReference type="eggNOG" id="ENOG502R4KR">
    <property type="taxonomic scope" value="Eukaryota"/>
</dbReference>
<feature type="non-terminal residue" evidence="2">
    <location>
        <position position="1"/>
    </location>
</feature>
<feature type="region of interest" description="Disordered" evidence="1">
    <location>
        <begin position="182"/>
        <end position="201"/>
    </location>
</feature>
<dbReference type="HOGENOM" id="CLU_069681_0_0_1"/>
<reference evidence="3" key="1">
    <citation type="journal article" date="2011" name="Science">
        <title>The plant cell wall-decomposing machinery underlies the functional diversity of forest fungi.</title>
        <authorList>
            <person name="Eastwood D.C."/>
            <person name="Floudas D."/>
            <person name="Binder M."/>
            <person name="Majcherczyk A."/>
            <person name="Schneider P."/>
            <person name="Aerts A."/>
            <person name="Asiegbu F.O."/>
            <person name="Baker S.E."/>
            <person name="Barry K."/>
            <person name="Bendiksby M."/>
            <person name="Blumentritt M."/>
            <person name="Coutinho P.M."/>
            <person name="Cullen D."/>
            <person name="de Vries R.P."/>
            <person name="Gathman A."/>
            <person name="Goodell B."/>
            <person name="Henrissat B."/>
            <person name="Ihrmark K."/>
            <person name="Kauserud H."/>
            <person name="Kohler A."/>
            <person name="LaButti K."/>
            <person name="Lapidus A."/>
            <person name="Lavin J.L."/>
            <person name="Lee Y.-H."/>
            <person name="Lindquist E."/>
            <person name="Lilly W."/>
            <person name="Lucas S."/>
            <person name="Morin E."/>
            <person name="Murat C."/>
            <person name="Oguiza J.A."/>
            <person name="Park J."/>
            <person name="Pisabarro A.G."/>
            <person name="Riley R."/>
            <person name="Rosling A."/>
            <person name="Salamov A."/>
            <person name="Schmidt O."/>
            <person name="Schmutz J."/>
            <person name="Skrede I."/>
            <person name="Stenlid J."/>
            <person name="Wiebenga A."/>
            <person name="Xie X."/>
            <person name="Kuees U."/>
            <person name="Hibbett D.S."/>
            <person name="Hoffmeister D."/>
            <person name="Hoegberg N."/>
            <person name="Martin F."/>
            <person name="Grigoriev I.V."/>
            <person name="Watkinson S.C."/>
        </authorList>
    </citation>
    <scope>NUCLEOTIDE SEQUENCE [LARGE SCALE GENOMIC DNA]</scope>
    <source>
        <strain evidence="3">strain S7.3</strain>
    </source>
</reference>
<dbReference type="InParanoid" id="F8QJI7"/>
<dbReference type="AlphaFoldDB" id="F8QJI7"/>
<organism evidence="3">
    <name type="scientific">Serpula lacrymans var. lacrymans (strain S7.3)</name>
    <name type="common">Dry rot fungus</name>
    <dbReference type="NCBI Taxonomy" id="936435"/>
    <lineage>
        <taxon>Eukaryota</taxon>
        <taxon>Fungi</taxon>
        <taxon>Dikarya</taxon>
        <taxon>Basidiomycota</taxon>
        <taxon>Agaricomycotina</taxon>
        <taxon>Agaricomycetes</taxon>
        <taxon>Agaricomycetidae</taxon>
        <taxon>Boletales</taxon>
        <taxon>Coniophorineae</taxon>
        <taxon>Serpulaceae</taxon>
        <taxon>Serpula</taxon>
    </lineage>
</organism>
<protein>
    <submittedName>
        <fullName evidence="2">Uncharacterized protein</fullName>
    </submittedName>
</protein>
<proteinExistence type="predicted"/>
<keyword evidence="3" id="KW-1185">Reference proteome</keyword>
<dbReference type="EMBL" id="GL945607">
    <property type="protein sequence ID" value="EGN91534.1"/>
    <property type="molecule type" value="Genomic_DNA"/>
</dbReference>
<evidence type="ECO:0000313" key="2">
    <source>
        <dbReference type="EMBL" id="EGN91534.1"/>
    </source>
</evidence>
<evidence type="ECO:0000313" key="3">
    <source>
        <dbReference type="Proteomes" id="UP000008063"/>
    </source>
</evidence>
<gene>
    <name evidence="2" type="ORF">SERLA73DRAFT_67235</name>
</gene>
<name>F8QJI7_SERL3</name>
<dbReference type="STRING" id="936435.F8QJI7"/>
<accession>F8QJI7</accession>
<dbReference type="Proteomes" id="UP000008063">
    <property type="component" value="Unassembled WGS sequence"/>
</dbReference>